<protein>
    <submittedName>
        <fullName evidence="4">LANO_0D04412g1_1</fullName>
    </submittedName>
</protein>
<proteinExistence type="predicted"/>
<sequence>MPKENLIFKLDNLEYQYHHLNNSLDGFQPRLKNTSKTFNAKGKKTSKKINKLLNDANLGEVNRELDSLRTEIVEKKTFHLESKLTASLEKALQQQYSSLLKKHTDKNEDKLQALAELDRKHTISVFAKIFAKSRACKLLVSKITPSKALKENPPKWFEENEYFQIFQDKTNKYNPSRVWNEVVVATTGCEKVLSQAMAGQKVKELLKAFDSGMDLFLNIKREKDAVPLKVSQKTSAAAGSSSGSEFEDETDNEGAADERKDLTGQNLDSIVPEDMNEEEILKQYEGMLVASDEEEDENAMTSLDPSINYNEITDEEPSDSESEFNIALSEDDIESEPALKRQKKEDIKKKGKSENNVGALPELMAGYYSGDSDDDISEDEVAAKQISNEPKRKNRRGQRARQKIWEKKYGKSAMHVQKRIEEERSEREQKQLEYEQRVAKRAAKVQEREATQAQEHFTRKPREEKPQHVLMHPSWEAKKQAEEKQKAAKFQGKKIVF</sequence>
<dbReference type="GO" id="GO:0005634">
    <property type="term" value="C:nucleus"/>
    <property type="evidence" value="ECO:0007669"/>
    <property type="project" value="TreeGrafter"/>
</dbReference>
<dbReference type="GO" id="GO:0030490">
    <property type="term" value="P:maturation of SSU-rRNA"/>
    <property type="evidence" value="ECO:0007669"/>
    <property type="project" value="TreeGrafter"/>
</dbReference>
<reference evidence="5" key="1">
    <citation type="submission" date="2016-03" db="EMBL/GenBank/DDBJ databases">
        <authorList>
            <person name="Devillers Hugo."/>
        </authorList>
    </citation>
    <scope>NUCLEOTIDE SEQUENCE [LARGE SCALE GENOMIC DNA]</scope>
</reference>
<dbReference type="EMBL" id="LT598448">
    <property type="protein sequence ID" value="SCU89293.1"/>
    <property type="molecule type" value="Genomic_DNA"/>
</dbReference>
<organism evidence="4 5">
    <name type="scientific">Lachancea nothofagi CBS 11611</name>
    <dbReference type="NCBI Taxonomy" id="1266666"/>
    <lineage>
        <taxon>Eukaryota</taxon>
        <taxon>Fungi</taxon>
        <taxon>Dikarya</taxon>
        <taxon>Ascomycota</taxon>
        <taxon>Saccharomycotina</taxon>
        <taxon>Saccharomycetes</taxon>
        <taxon>Saccharomycetales</taxon>
        <taxon>Saccharomycetaceae</taxon>
        <taxon>Lachancea</taxon>
    </lineage>
</organism>
<feature type="compositionally biased region" description="Basic and acidic residues" evidence="2">
    <location>
        <begin position="337"/>
        <end position="348"/>
    </location>
</feature>
<evidence type="ECO:0000256" key="1">
    <source>
        <dbReference type="ARBA" id="ARBA00023054"/>
    </source>
</evidence>
<gene>
    <name evidence="4" type="ORF">LANO_0D04412G</name>
</gene>
<evidence type="ECO:0000259" key="3">
    <source>
        <dbReference type="Pfam" id="PF09073"/>
    </source>
</evidence>
<evidence type="ECO:0000256" key="2">
    <source>
        <dbReference type="SAM" id="MobiDB-lite"/>
    </source>
</evidence>
<dbReference type="AlphaFoldDB" id="A0A1G4JGJ0"/>
<feature type="domain" description="Bud22" evidence="3">
    <location>
        <begin position="79"/>
        <end position="497"/>
    </location>
</feature>
<accession>A0A1G4JGJ0</accession>
<dbReference type="Pfam" id="PF09073">
    <property type="entry name" value="BUD22"/>
    <property type="match status" value="1"/>
</dbReference>
<feature type="compositionally biased region" description="Low complexity" evidence="2">
    <location>
        <begin position="488"/>
        <end position="497"/>
    </location>
</feature>
<keyword evidence="1" id="KW-0175">Coiled coil</keyword>
<dbReference type="PANTHER" id="PTHR23325:SF1">
    <property type="entry name" value="SERUM RESPONSE FACTOR-BINDING PROTEIN 1"/>
    <property type="match status" value="1"/>
</dbReference>
<dbReference type="Proteomes" id="UP000189911">
    <property type="component" value="Chromosome D"/>
</dbReference>
<dbReference type="OrthoDB" id="3364872at2759"/>
<evidence type="ECO:0000313" key="5">
    <source>
        <dbReference type="Proteomes" id="UP000189911"/>
    </source>
</evidence>
<dbReference type="InterPro" id="IPR015158">
    <property type="entry name" value="Bud22_dom"/>
</dbReference>
<feature type="compositionally biased region" description="Basic and acidic residues" evidence="2">
    <location>
        <begin position="475"/>
        <end position="486"/>
    </location>
</feature>
<dbReference type="GO" id="GO:0030686">
    <property type="term" value="C:90S preribosome"/>
    <property type="evidence" value="ECO:0007669"/>
    <property type="project" value="TreeGrafter"/>
</dbReference>
<feature type="compositionally biased region" description="Acidic residues" evidence="2">
    <location>
        <begin position="371"/>
        <end position="380"/>
    </location>
</feature>
<feature type="compositionally biased region" description="Low complexity" evidence="2">
    <location>
        <begin position="235"/>
        <end position="244"/>
    </location>
</feature>
<keyword evidence="5" id="KW-1185">Reference proteome</keyword>
<feature type="region of interest" description="Disordered" evidence="2">
    <location>
        <begin position="228"/>
        <end position="268"/>
    </location>
</feature>
<feature type="region of interest" description="Disordered" evidence="2">
    <location>
        <begin position="443"/>
        <end position="497"/>
    </location>
</feature>
<dbReference type="PANTHER" id="PTHR23325">
    <property type="entry name" value="SERUM RESPONSE FACTOR-BINDING"/>
    <property type="match status" value="1"/>
</dbReference>
<dbReference type="InterPro" id="IPR037393">
    <property type="entry name" value="Bud22/SRFB1"/>
</dbReference>
<evidence type="ECO:0000313" key="4">
    <source>
        <dbReference type="EMBL" id="SCU89293.1"/>
    </source>
</evidence>
<feature type="compositionally biased region" description="Basic and acidic residues" evidence="2">
    <location>
        <begin position="443"/>
        <end position="467"/>
    </location>
</feature>
<feature type="compositionally biased region" description="Basic and acidic residues" evidence="2">
    <location>
        <begin position="418"/>
        <end position="429"/>
    </location>
</feature>
<feature type="compositionally biased region" description="Acidic residues" evidence="2">
    <location>
        <begin position="245"/>
        <end position="255"/>
    </location>
</feature>
<feature type="region of interest" description="Disordered" evidence="2">
    <location>
        <begin position="328"/>
        <end position="429"/>
    </location>
</feature>
<name>A0A1G4JGJ0_9SACH</name>
<feature type="compositionally biased region" description="Basic residues" evidence="2">
    <location>
        <begin position="392"/>
        <end position="402"/>
    </location>
</feature>